<dbReference type="Proteomes" id="UP000193144">
    <property type="component" value="Unassembled WGS sequence"/>
</dbReference>
<evidence type="ECO:0000313" key="1">
    <source>
        <dbReference type="EMBL" id="ORY10312.1"/>
    </source>
</evidence>
<reference evidence="1 2" key="1">
    <citation type="submission" date="2016-07" db="EMBL/GenBank/DDBJ databases">
        <title>Pervasive Adenine N6-methylation of Active Genes in Fungi.</title>
        <authorList>
            <consortium name="DOE Joint Genome Institute"/>
            <person name="Mondo S.J."/>
            <person name="Dannebaum R.O."/>
            <person name="Kuo R.C."/>
            <person name="Labutti K."/>
            <person name="Haridas S."/>
            <person name="Kuo A."/>
            <person name="Salamov A."/>
            <person name="Ahrendt S.R."/>
            <person name="Lipzen A."/>
            <person name="Sullivan W."/>
            <person name="Andreopoulos W.B."/>
            <person name="Clum A."/>
            <person name="Lindquist E."/>
            <person name="Daum C."/>
            <person name="Ramamoorthy G.K."/>
            <person name="Gryganskyi A."/>
            <person name="Culley D."/>
            <person name="Magnuson J.K."/>
            <person name="James T.Y."/>
            <person name="O'Malley M.A."/>
            <person name="Stajich J.E."/>
            <person name="Spatafora J.W."/>
            <person name="Visel A."/>
            <person name="Grigoriev I.V."/>
        </authorList>
    </citation>
    <scope>NUCLEOTIDE SEQUENCE [LARGE SCALE GENOMIC DNA]</scope>
    <source>
        <strain evidence="1 2">CBS 115471</strain>
    </source>
</reference>
<dbReference type="STRING" id="1231657.A0A1Y1ZJ85"/>
<proteinExistence type="predicted"/>
<accession>A0A1Y1ZJ85</accession>
<sequence length="56" mass="6400">MFCPKLVFAISLDLVKKIALETEDKTIRQQEITSKLTALKARINLCKQYTLRVTSS</sequence>
<name>A0A1Y1ZJ85_9PLEO</name>
<protein>
    <submittedName>
        <fullName evidence="1">Uncharacterized protein</fullName>
    </submittedName>
</protein>
<dbReference type="EMBL" id="MCFA01000074">
    <property type="protein sequence ID" value="ORY10312.1"/>
    <property type="molecule type" value="Genomic_DNA"/>
</dbReference>
<comment type="caution">
    <text evidence="1">The sequence shown here is derived from an EMBL/GenBank/DDBJ whole genome shotgun (WGS) entry which is preliminary data.</text>
</comment>
<organism evidence="1 2">
    <name type="scientific">Clohesyomyces aquaticus</name>
    <dbReference type="NCBI Taxonomy" id="1231657"/>
    <lineage>
        <taxon>Eukaryota</taxon>
        <taxon>Fungi</taxon>
        <taxon>Dikarya</taxon>
        <taxon>Ascomycota</taxon>
        <taxon>Pezizomycotina</taxon>
        <taxon>Dothideomycetes</taxon>
        <taxon>Pleosporomycetidae</taxon>
        <taxon>Pleosporales</taxon>
        <taxon>Lindgomycetaceae</taxon>
        <taxon>Clohesyomyces</taxon>
    </lineage>
</organism>
<keyword evidence="2" id="KW-1185">Reference proteome</keyword>
<dbReference type="AlphaFoldDB" id="A0A1Y1ZJ85"/>
<evidence type="ECO:0000313" key="2">
    <source>
        <dbReference type="Proteomes" id="UP000193144"/>
    </source>
</evidence>
<gene>
    <name evidence="1" type="ORF">BCR34DRAFT_566951</name>
</gene>